<keyword evidence="3" id="KW-1185">Reference proteome</keyword>
<evidence type="ECO:0000313" key="3">
    <source>
        <dbReference type="Proteomes" id="UP001499910"/>
    </source>
</evidence>
<feature type="domain" description="DUF4440" evidence="1">
    <location>
        <begin position="9"/>
        <end position="107"/>
    </location>
</feature>
<dbReference type="RefSeq" id="WP_222187181.1">
    <property type="nucleotide sequence ID" value="NZ_BAABHW010000007.1"/>
</dbReference>
<accession>A0ABP9LQW4</accession>
<name>A0ABP9LQW4_9RHOB</name>
<comment type="caution">
    <text evidence="2">The sequence shown here is derived from an EMBL/GenBank/DDBJ whole genome shotgun (WGS) entry which is preliminary data.</text>
</comment>
<dbReference type="EMBL" id="BAABHW010000007">
    <property type="protein sequence ID" value="GAA5081173.1"/>
    <property type="molecule type" value="Genomic_DNA"/>
</dbReference>
<proteinExistence type="predicted"/>
<sequence length="125" mass="13826">MDEATKNAIRGAERAVWEALRRGDAAADQAMLSRDFLGVYPDGFAGREAHAEQLSFGPSVLAYEIGEDHVRSLGPGHFLYAYQVRYARPGHTPETMLVSSIWRIENGHLVNIFSQDTPLTGQQVP</sequence>
<dbReference type="Proteomes" id="UP001499910">
    <property type="component" value="Unassembled WGS sequence"/>
</dbReference>
<gene>
    <name evidence="2" type="ORF">GCM10023209_35590</name>
</gene>
<dbReference type="Gene3D" id="3.10.450.50">
    <property type="match status" value="1"/>
</dbReference>
<protein>
    <recommendedName>
        <fullName evidence="1">DUF4440 domain-containing protein</fullName>
    </recommendedName>
</protein>
<evidence type="ECO:0000313" key="2">
    <source>
        <dbReference type="EMBL" id="GAA5081173.1"/>
    </source>
</evidence>
<dbReference type="Pfam" id="PF14534">
    <property type="entry name" value="DUF4440"/>
    <property type="match status" value="1"/>
</dbReference>
<organism evidence="2 3">
    <name type="scientific">[Roseibacterium] beibuensis</name>
    <dbReference type="NCBI Taxonomy" id="1193142"/>
    <lineage>
        <taxon>Bacteria</taxon>
        <taxon>Pseudomonadati</taxon>
        <taxon>Pseudomonadota</taxon>
        <taxon>Alphaproteobacteria</taxon>
        <taxon>Rhodobacterales</taxon>
        <taxon>Roseobacteraceae</taxon>
        <taxon>Roseicyclus</taxon>
    </lineage>
</organism>
<dbReference type="InterPro" id="IPR027843">
    <property type="entry name" value="DUF4440"/>
</dbReference>
<reference evidence="3" key="1">
    <citation type="journal article" date="2019" name="Int. J. Syst. Evol. Microbiol.">
        <title>The Global Catalogue of Microorganisms (GCM) 10K type strain sequencing project: providing services to taxonomists for standard genome sequencing and annotation.</title>
        <authorList>
            <consortium name="The Broad Institute Genomics Platform"/>
            <consortium name="The Broad Institute Genome Sequencing Center for Infectious Disease"/>
            <person name="Wu L."/>
            <person name="Ma J."/>
        </authorList>
    </citation>
    <scope>NUCLEOTIDE SEQUENCE [LARGE SCALE GENOMIC DNA]</scope>
    <source>
        <strain evidence="3">JCM 18015</strain>
    </source>
</reference>
<dbReference type="InterPro" id="IPR032710">
    <property type="entry name" value="NTF2-like_dom_sf"/>
</dbReference>
<evidence type="ECO:0000259" key="1">
    <source>
        <dbReference type="Pfam" id="PF14534"/>
    </source>
</evidence>
<dbReference type="SUPFAM" id="SSF54427">
    <property type="entry name" value="NTF2-like"/>
    <property type="match status" value="1"/>
</dbReference>